<dbReference type="EMBL" id="LR798428">
    <property type="protein sequence ID" value="CAB5230937.1"/>
    <property type="molecule type" value="Genomic_DNA"/>
</dbReference>
<protein>
    <submittedName>
        <fullName evidence="2">Uncharacterized protein</fullName>
    </submittedName>
</protein>
<gene>
    <name evidence="2" type="ORF">UFOVP1131_16</name>
    <name evidence="3" type="ORF">UFOVP1245_46</name>
    <name evidence="4" type="ORF">UFOVP1582_8</name>
    <name evidence="1" type="ORF">UFOVP966_30</name>
</gene>
<dbReference type="EMBL" id="LR797185">
    <property type="protein sequence ID" value="CAB4192631.1"/>
    <property type="molecule type" value="Genomic_DNA"/>
</dbReference>
<proteinExistence type="predicted"/>
<sequence length="91" mass="10305">MVSGLPDKRREEYEMSEEMVKVPFSKFYVAVARKVEAKCGMTPDDLPDIDFRAFYPESGTMADYKAAVSECVYAVLEGAGYPFADEDEYYS</sequence>
<name>A0A6J5QQ08_9CAUD</name>
<evidence type="ECO:0000313" key="2">
    <source>
        <dbReference type="EMBL" id="CAB4184577.1"/>
    </source>
</evidence>
<accession>A0A6J5QQ08</accession>
<reference evidence="2" key="1">
    <citation type="submission" date="2020-05" db="EMBL/GenBank/DDBJ databases">
        <authorList>
            <person name="Chiriac C."/>
            <person name="Salcher M."/>
            <person name="Ghai R."/>
            <person name="Kavagutti S V."/>
        </authorList>
    </citation>
    <scope>NUCLEOTIDE SEQUENCE</scope>
</reference>
<organism evidence="2">
    <name type="scientific">uncultured Caudovirales phage</name>
    <dbReference type="NCBI Taxonomy" id="2100421"/>
    <lineage>
        <taxon>Viruses</taxon>
        <taxon>Duplodnaviria</taxon>
        <taxon>Heunggongvirae</taxon>
        <taxon>Uroviricota</taxon>
        <taxon>Caudoviricetes</taxon>
        <taxon>Peduoviridae</taxon>
        <taxon>Maltschvirus</taxon>
        <taxon>Maltschvirus maltsch</taxon>
    </lineage>
</organism>
<evidence type="ECO:0000313" key="4">
    <source>
        <dbReference type="EMBL" id="CAB5230937.1"/>
    </source>
</evidence>
<dbReference type="EMBL" id="LR796919">
    <property type="protein sequence ID" value="CAB4174209.1"/>
    <property type="molecule type" value="Genomic_DNA"/>
</dbReference>
<evidence type="ECO:0000313" key="1">
    <source>
        <dbReference type="EMBL" id="CAB4174209.1"/>
    </source>
</evidence>
<dbReference type="EMBL" id="LR797071">
    <property type="protein sequence ID" value="CAB4184577.1"/>
    <property type="molecule type" value="Genomic_DNA"/>
</dbReference>
<evidence type="ECO:0000313" key="3">
    <source>
        <dbReference type="EMBL" id="CAB4192631.1"/>
    </source>
</evidence>